<dbReference type="GO" id="GO:0030649">
    <property type="term" value="P:aminoglycoside antibiotic catabolic process"/>
    <property type="evidence" value="ECO:0007669"/>
    <property type="project" value="TreeGrafter"/>
</dbReference>
<dbReference type="Gene3D" id="3.40.630.30">
    <property type="match status" value="2"/>
</dbReference>
<accession>A0A9D1TFI6</accession>
<dbReference type="InterPro" id="IPR025559">
    <property type="entry name" value="Eis_dom"/>
</dbReference>
<dbReference type="PANTHER" id="PTHR37817">
    <property type="entry name" value="N-ACETYLTRANSFERASE EIS"/>
    <property type="match status" value="1"/>
</dbReference>
<dbReference type="SUPFAM" id="SSF55718">
    <property type="entry name" value="SCP-like"/>
    <property type="match status" value="1"/>
</dbReference>
<organism evidence="3 4">
    <name type="scientific">Candidatus Blautia stercorigallinarum</name>
    <dbReference type="NCBI Taxonomy" id="2838501"/>
    <lineage>
        <taxon>Bacteria</taxon>
        <taxon>Bacillati</taxon>
        <taxon>Bacillota</taxon>
        <taxon>Clostridia</taxon>
        <taxon>Lachnospirales</taxon>
        <taxon>Lachnospiraceae</taxon>
        <taxon>Blautia</taxon>
    </lineage>
</organism>
<feature type="domain" description="Enhanced intracellular survival protein" evidence="1">
    <location>
        <begin position="319"/>
        <end position="408"/>
    </location>
</feature>
<evidence type="ECO:0000313" key="3">
    <source>
        <dbReference type="EMBL" id="HIV38432.1"/>
    </source>
</evidence>
<dbReference type="EMBL" id="DXIQ01000032">
    <property type="protein sequence ID" value="HIV38432.1"/>
    <property type="molecule type" value="Genomic_DNA"/>
</dbReference>
<dbReference type="Pfam" id="PF13527">
    <property type="entry name" value="Acetyltransf_9"/>
    <property type="match status" value="1"/>
</dbReference>
<dbReference type="Pfam" id="PF17668">
    <property type="entry name" value="Acetyltransf_17"/>
    <property type="match status" value="1"/>
</dbReference>
<dbReference type="EC" id="2.3.1.-" evidence="3"/>
<dbReference type="Pfam" id="PF13530">
    <property type="entry name" value="SCP2_2"/>
    <property type="match status" value="1"/>
</dbReference>
<dbReference type="InterPro" id="IPR051554">
    <property type="entry name" value="Acetyltransferase_Eis"/>
</dbReference>
<dbReference type="InterPro" id="IPR041380">
    <property type="entry name" value="Acetyltransf_17"/>
</dbReference>
<sequence>MEIRFVRPEEVRQLQRNVVTGFPSKTPQELLENMAGELVSPQEGRYLGCFDEDNTLIGSLLMMDFQQNIRGKLMNMGGIAYVSTGFLRKKEHIARNMIRVAIGVFAGTGTYVGGLHPFNPAFYGKMGYGYCNESMMFSPKPQYIRSFGHKEHLSYAREEDREEILKLYRRQAVKIHGATIHPYMDYHRIFDMPYVVVCRREGRITGYLTFEFTPVDHYTDMYHDLTVREMVYEDMDTLEEFLTFFASQTDQIERVRIYTPEENFQMYFTNPDSGENRAYDGAIQEIGRKNMGHMFRILSVENYFRQQDHCEGKTGRDFILELQVKDTFVEENNRSFFLKIQGGRIRLLENREDHIRADVRLETDIADLSSLAMGAISLKEFLWSRRMKCSDESYGQDIQRAIGWSEKPENYTYF</sequence>
<evidence type="ECO:0000313" key="4">
    <source>
        <dbReference type="Proteomes" id="UP000886814"/>
    </source>
</evidence>
<dbReference type="InterPro" id="IPR036527">
    <property type="entry name" value="SCP2_sterol-bd_dom_sf"/>
</dbReference>
<protein>
    <submittedName>
        <fullName evidence="3">GNAT family N-acetyltransferase</fullName>
        <ecNumber evidence="3">2.3.1.-</ecNumber>
    </submittedName>
</protein>
<dbReference type="PANTHER" id="PTHR37817:SF1">
    <property type="entry name" value="N-ACETYLTRANSFERASE EIS"/>
    <property type="match status" value="1"/>
</dbReference>
<reference evidence="3" key="1">
    <citation type="journal article" date="2021" name="PeerJ">
        <title>Extensive microbial diversity within the chicken gut microbiome revealed by metagenomics and culture.</title>
        <authorList>
            <person name="Gilroy R."/>
            <person name="Ravi A."/>
            <person name="Getino M."/>
            <person name="Pursley I."/>
            <person name="Horton D.L."/>
            <person name="Alikhan N.F."/>
            <person name="Baker D."/>
            <person name="Gharbi K."/>
            <person name="Hall N."/>
            <person name="Watson M."/>
            <person name="Adriaenssens E.M."/>
            <person name="Foster-Nyarko E."/>
            <person name="Jarju S."/>
            <person name="Secka A."/>
            <person name="Antonio M."/>
            <person name="Oren A."/>
            <person name="Chaudhuri R.R."/>
            <person name="La Ragione R."/>
            <person name="Hildebrand F."/>
            <person name="Pallen M.J."/>
        </authorList>
    </citation>
    <scope>NUCLEOTIDE SEQUENCE</scope>
    <source>
        <strain evidence="3">CHK195-9823</strain>
    </source>
</reference>
<feature type="domain" description="Eis-like acetyltransferase" evidence="2">
    <location>
        <begin position="193"/>
        <end position="274"/>
    </location>
</feature>
<keyword evidence="3" id="KW-0012">Acyltransferase</keyword>
<reference evidence="3" key="2">
    <citation type="submission" date="2021-04" db="EMBL/GenBank/DDBJ databases">
        <authorList>
            <person name="Gilroy R."/>
        </authorList>
    </citation>
    <scope>NUCLEOTIDE SEQUENCE</scope>
    <source>
        <strain evidence="3">CHK195-9823</strain>
    </source>
</reference>
<dbReference type="AlphaFoldDB" id="A0A9D1TFI6"/>
<comment type="caution">
    <text evidence="3">The sequence shown here is derived from an EMBL/GenBank/DDBJ whole genome shotgun (WGS) entry which is preliminary data.</text>
</comment>
<dbReference type="InterPro" id="IPR016181">
    <property type="entry name" value="Acyl_CoA_acyltransferase"/>
</dbReference>
<dbReference type="GO" id="GO:0034069">
    <property type="term" value="F:aminoglycoside N-acetyltransferase activity"/>
    <property type="evidence" value="ECO:0007669"/>
    <property type="project" value="TreeGrafter"/>
</dbReference>
<dbReference type="Gene3D" id="3.30.1050.10">
    <property type="entry name" value="SCP2 sterol-binding domain"/>
    <property type="match status" value="1"/>
</dbReference>
<dbReference type="SUPFAM" id="SSF55729">
    <property type="entry name" value="Acyl-CoA N-acyltransferases (Nat)"/>
    <property type="match status" value="1"/>
</dbReference>
<evidence type="ECO:0000259" key="1">
    <source>
        <dbReference type="Pfam" id="PF13530"/>
    </source>
</evidence>
<evidence type="ECO:0000259" key="2">
    <source>
        <dbReference type="Pfam" id="PF17668"/>
    </source>
</evidence>
<name>A0A9D1TFI6_9FIRM</name>
<dbReference type="Proteomes" id="UP000886814">
    <property type="component" value="Unassembled WGS sequence"/>
</dbReference>
<proteinExistence type="predicted"/>
<gene>
    <name evidence="3" type="ORF">H9747_05450</name>
</gene>
<keyword evidence="3" id="KW-0808">Transferase</keyword>